<feature type="domain" description="HTH cro/C1-type" evidence="1">
    <location>
        <begin position="46"/>
        <end position="105"/>
    </location>
</feature>
<evidence type="ECO:0000259" key="1">
    <source>
        <dbReference type="PROSITE" id="PS50943"/>
    </source>
</evidence>
<dbReference type="SUPFAM" id="SSF47413">
    <property type="entry name" value="lambda repressor-like DNA-binding domains"/>
    <property type="match status" value="1"/>
</dbReference>
<dbReference type="EMBL" id="BAAATK010000021">
    <property type="protein sequence ID" value="GAA2441551.1"/>
    <property type="molecule type" value="Genomic_DNA"/>
</dbReference>
<comment type="caution">
    <text evidence="2">The sequence shown here is derived from an EMBL/GenBank/DDBJ whole genome shotgun (WGS) entry which is preliminary data.</text>
</comment>
<dbReference type="InterPro" id="IPR001387">
    <property type="entry name" value="Cro/C1-type_HTH"/>
</dbReference>
<proteinExistence type="predicted"/>
<organism evidence="2 3">
    <name type="scientific">Streptomyces glaucus</name>
    <dbReference type="NCBI Taxonomy" id="284029"/>
    <lineage>
        <taxon>Bacteria</taxon>
        <taxon>Bacillati</taxon>
        <taxon>Actinomycetota</taxon>
        <taxon>Actinomycetes</taxon>
        <taxon>Kitasatosporales</taxon>
        <taxon>Streptomycetaceae</taxon>
        <taxon>Streptomyces</taxon>
    </lineage>
</organism>
<dbReference type="Proteomes" id="UP001500460">
    <property type="component" value="Unassembled WGS sequence"/>
</dbReference>
<dbReference type="CDD" id="cd00093">
    <property type="entry name" value="HTH_XRE"/>
    <property type="match status" value="1"/>
</dbReference>
<protein>
    <recommendedName>
        <fullName evidence="1">HTH cro/C1-type domain-containing protein</fullName>
    </recommendedName>
</protein>
<dbReference type="PROSITE" id="PS50943">
    <property type="entry name" value="HTH_CROC1"/>
    <property type="match status" value="1"/>
</dbReference>
<reference evidence="3" key="1">
    <citation type="journal article" date="2019" name="Int. J. Syst. Evol. Microbiol.">
        <title>The Global Catalogue of Microorganisms (GCM) 10K type strain sequencing project: providing services to taxonomists for standard genome sequencing and annotation.</title>
        <authorList>
            <consortium name="The Broad Institute Genomics Platform"/>
            <consortium name="The Broad Institute Genome Sequencing Center for Infectious Disease"/>
            <person name="Wu L."/>
            <person name="Ma J."/>
        </authorList>
    </citation>
    <scope>NUCLEOTIDE SEQUENCE [LARGE SCALE GENOMIC DNA]</scope>
    <source>
        <strain evidence="3">JCM 6922</strain>
    </source>
</reference>
<gene>
    <name evidence="2" type="ORF">GCM10010421_35330</name>
</gene>
<evidence type="ECO:0000313" key="3">
    <source>
        <dbReference type="Proteomes" id="UP001500460"/>
    </source>
</evidence>
<sequence>METLTSDTGCTTRSTAFLTLSPMAEQQRGRRAIEVGPTGQTVAANIARLRKRREMTTRQLSAALERAGRSIPASGITRMEKGERVVTADELTALAVVLGVSPVTLLLPANTRGPKDVNGLPTQATTEVTGAGEVGAADAWRWAWCMEPLRYPVDVDAEEADRLVMDFLLNSRPVGLLSAEGDDRVSSAAFGVRRGRESDG</sequence>
<name>A0ABP5X0G2_9ACTN</name>
<dbReference type="InterPro" id="IPR010982">
    <property type="entry name" value="Lambda_DNA-bd_dom_sf"/>
</dbReference>
<evidence type="ECO:0000313" key="2">
    <source>
        <dbReference type="EMBL" id="GAA2441551.1"/>
    </source>
</evidence>
<dbReference type="Gene3D" id="1.10.260.40">
    <property type="entry name" value="lambda repressor-like DNA-binding domains"/>
    <property type="match status" value="1"/>
</dbReference>
<accession>A0ABP5X0G2</accession>
<dbReference type="SMART" id="SM00530">
    <property type="entry name" value="HTH_XRE"/>
    <property type="match status" value="1"/>
</dbReference>
<dbReference type="Pfam" id="PF13560">
    <property type="entry name" value="HTH_31"/>
    <property type="match status" value="1"/>
</dbReference>
<keyword evidence="3" id="KW-1185">Reference proteome</keyword>